<proteinExistence type="predicted"/>
<feature type="region of interest" description="Disordered" evidence="1">
    <location>
        <begin position="31"/>
        <end position="61"/>
    </location>
</feature>
<dbReference type="PROSITE" id="PS51762">
    <property type="entry name" value="GH16_2"/>
    <property type="match status" value="1"/>
</dbReference>
<sequence>MIASSLLVGWALITPTTASTTATTPLTMDTYAQPDGATTNFGDSVRSSLEGGAGISRNTPPWRMVTTAPEAAAPTEAAVIQGWGLPVTGDEFNYIGAPDATKWRVYNSIGHAGKGIRSPRQVTVDGSRMVMTGTPDGTTAGMSAKFARQKYGRWEVRAAGSGDDEYHLVAILWPDSGRWPCDGEVNFAETTGDWNVIKFFHHYGCSNAQTSEFKSLDVTTFHNYAVDWSPRGIVGYIDGVKWFEDNDPAHQPPGSMHQTLQLDWFPDSTADGAGEMRVDWVRVYPAGR</sequence>
<dbReference type="EMBL" id="JAROCG010000001">
    <property type="protein sequence ID" value="MDN4610934.1"/>
    <property type="molecule type" value="Genomic_DNA"/>
</dbReference>
<evidence type="ECO:0000313" key="4">
    <source>
        <dbReference type="EMBL" id="MDN4610934.1"/>
    </source>
</evidence>
<dbReference type="Gene3D" id="2.60.120.200">
    <property type="match status" value="1"/>
</dbReference>
<keyword evidence="2" id="KW-0732">Signal</keyword>
<evidence type="ECO:0000256" key="2">
    <source>
        <dbReference type="SAM" id="SignalP"/>
    </source>
</evidence>
<keyword evidence="5" id="KW-1185">Reference proteome</keyword>
<dbReference type="RefSeq" id="WP_301226514.1">
    <property type="nucleotide sequence ID" value="NZ_JAROCG010000001.1"/>
</dbReference>
<dbReference type="CDD" id="cd00413">
    <property type="entry name" value="Glyco_hydrolase_16"/>
    <property type="match status" value="1"/>
</dbReference>
<organism evidence="4 5">
    <name type="scientific">Arthrobacter burdickii</name>
    <dbReference type="NCBI Taxonomy" id="3035920"/>
    <lineage>
        <taxon>Bacteria</taxon>
        <taxon>Bacillati</taxon>
        <taxon>Actinomycetota</taxon>
        <taxon>Actinomycetes</taxon>
        <taxon>Micrococcales</taxon>
        <taxon>Micrococcaceae</taxon>
        <taxon>Arthrobacter</taxon>
    </lineage>
</organism>
<dbReference type="GO" id="GO:0016787">
    <property type="term" value="F:hydrolase activity"/>
    <property type="evidence" value="ECO:0007669"/>
    <property type="project" value="UniProtKB-KW"/>
</dbReference>
<reference evidence="4" key="1">
    <citation type="submission" date="2023-06" db="EMBL/GenBank/DDBJ databases">
        <title>MT1 and MT2 Draft Genomes of Novel Species.</title>
        <authorList>
            <person name="Venkateswaran K."/>
        </authorList>
    </citation>
    <scope>NUCLEOTIDE SEQUENCE</scope>
    <source>
        <strain evidence="4">IIF3SC-B10</strain>
    </source>
</reference>
<dbReference type="Pfam" id="PF00722">
    <property type="entry name" value="Glyco_hydro_16"/>
    <property type="match status" value="1"/>
</dbReference>
<dbReference type="SUPFAM" id="SSF49899">
    <property type="entry name" value="Concanavalin A-like lectins/glucanases"/>
    <property type="match status" value="1"/>
</dbReference>
<evidence type="ECO:0000313" key="5">
    <source>
        <dbReference type="Proteomes" id="UP001174209"/>
    </source>
</evidence>
<dbReference type="Proteomes" id="UP001174209">
    <property type="component" value="Unassembled WGS sequence"/>
</dbReference>
<evidence type="ECO:0000259" key="3">
    <source>
        <dbReference type="PROSITE" id="PS51762"/>
    </source>
</evidence>
<dbReference type="InterPro" id="IPR013320">
    <property type="entry name" value="ConA-like_dom_sf"/>
</dbReference>
<protein>
    <submittedName>
        <fullName evidence="4">Glycoside hydrolase family 16 protein</fullName>
    </submittedName>
</protein>
<feature type="chain" id="PRO_5046863592" evidence="2">
    <location>
        <begin position="19"/>
        <end position="288"/>
    </location>
</feature>
<feature type="compositionally biased region" description="Polar residues" evidence="1">
    <location>
        <begin position="36"/>
        <end position="47"/>
    </location>
</feature>
<name>A0ABT8K3I6_9MICC</name>
<comment type="caution">
    <text evidence="4">The sequence shown here is derived from an EMBL/GenBank/DDBJ whole genome shotgun (WGS) entry which is preliminary data.</text>
</comment>
<feature type="signal peptide" evidence="2">
    <location>
        <begin position="1"/>
        <end position="18"/>
    </location>
</feature>
<evidence type="ECO:0000256" key="1">
    <source>
        <dbReference type="SAM" id="MobiDB-lite"/>
    </source>
</evidence>
<gene>
    <name evidence="4" type="ORF">P5G52_08610</name>
</gene>
<keyword evidence="4" id="KW-0378">Hydrolase</keyword>
<accession>A0ABT8K3I6</accession>
<dbReference type="InterPro" id="IPR000757">
    <property type="entry name" value="Beta-glucanase-like"/>
</dbReference>
<feature type="domain" description="GH16" evidence="3">
    <location>
        <begin position="68"/>
        <end position="288"/>
    </location>
</feature>